<feature type="compositionally biased region" description="Basic and acidic residues" evidence="7">
    <location>
        <begin position="899"/>
        <end position="909"/>
    </location>
</feature>
<keyword evidence="6 8" id="KW-0472">Membrane</keyword>
<feature type="transmembrane region" description="Helical" evidence="8">
    <location>
        <begin position="364"/>
        <end position="389"/>
    </location>
</feature>
<dbReference type="GO" id="GO:0016020">
    <property type="term" value="C:membrane"/>
    <property type="evidence" value="ECO:0007669"/>
    <property type="project" value="UniProtKB-SubCell"/>
</dbReference>
<evidence type="ECO:0000256" key="1">
    <source>
        <dbReference type="ARBA" id="ARBA00004141"/>
    </source>
</evidence>
<keyword evidence="4" id="KW-0732">Signal</keyword>
<feature type="transmembrane region" description="Helical" evidence="8">
    <location>
        <begin position="410"/>
        <end position="432"/>
    </location>
</feature>
<dbReference type="InterPro" id="IPR010308">
    <property type="entry name" value="TRP_C"/>
</dbReference>
<feature type="compositionally biased region" description="Polar residues" evidence="7">
    <location>
        <begin position="768"/>
        <end position="785"/>
    </location>
</feature>
<dbReference type="AlphaFoldDB" id="B6QUU1"/>
<dbReference type="Proteomes" id="UP000001294">
    <property type="component" value="Unassembled WGS sequence"/>
</dbReference>
<dbReference type="PhylomeDB" id="B6QUU1"/>
<evidence type="ECO:0000259" key="9">
    <source>
        <dbReference type="SMART" id="SM01320"/>
    </source>
</evidence>
<evidence type="ECO:0000256" key="8">
    <source>
        <dbReference type="SAM" id="Phobius"/>
    </source>
</evidence>
<feature type="region of interest" description="Disordered" evidence="7">
    <location>
        <begin position="874"/>
        <end position="1120"/>
    </location>
</feature>
<feature type="compositionally biased region" description="Polar residues" evidence="7">
    <location>
        <begin position="1097"/>
        <end position="1120"/>
    </location>
</feature>
<feature type="transmembrane region" description="Helical" evidence="8">
    <location>
        <begin position="549"/>
        <end position="570"/>
    </location>
</feature>
<dbReference type="EMBL" id="DS995906">
    <property type="protein sequence ID" value="EEA18746.1"/>
    <property type="molecule type" value="Genomic_DNA"/>
</dbReference>
<evidence type="ECO:0000256" key="3">
    <source>
        <dbReference type="ARBA" id="ARBA00022692"/>
    </source>
</evidence>
<feature type="domain" description="ML-like" evidence="9">
    <location>
        <begin position="62"/>
        <end position="224"/>
    </location>
</feature>
<dbReference type="SMART" id="SM01320">
    <property type="entry name" value="TRP_N"/>
    <property type="match status" value="1"/>
</dbReference>
<feature type="transmembrane region" description="Helical" evidence="8">
    <location>
        <begin position="438"/>
        <end position="458"/>
    </location>
</feature>
<evidence type="ECO:0000256" key="6">
    <source>
        <dbReference type="ARBA" id="ARBA00023136"/>
    </source>
</evidence>
<feature type="transmembrane region" description="Helical" evidence="8">
    <location>
        <begin position="522"/>
        <end position="543"/>
    </location>
</feature>
<dbReference type="InterPro" id="IPR040241">
    <property type="entry name" value="TRP_Flc/Pkd2-like"/>
</dbReference>
<evidence type="ECO:0000256" key="5">
    <source>
        <dbReference type="ARBA" id="ARBA00022989"/>
    </source>
</evidence>
<dbReference type="OrthoDB" id="5312224at2759"/>
<feature type="transmembrane region" description="Helical" evidence="8">
    <location>
        <begin position="493"/>
        <end position="510"/>
    </location>
</feature>
<dbReference type="PANTHER" id="PTHR31145:SF6">
    <property type="entry name" value="INTEGRAL MEMBRANE PROTEIN (AFU_ORTHOLOGUE AFUA_7G01610)"/>
    <property type="match status" value="1"/>
</dbReference>
<keyword evidence="3 8" id="KW-0812">Transmembrane</keyword>
<evidence type="ECO:0000313" key="10">
    <source>
        <dbReference type="EMBL" id="EEA18746.1"/>
    </source>
</evidence>
<evidence type="ECO:0000256" key="2">
    <source>
        <dbReference type="ARBA" id="ARBA00010642"/>
    </source>
</evidence>
<keyword evidence="11" id="KW-1185">Reference proteome</keyword>
<feature type="transmembrane region" description="Helical" evidence="8">
    <location>
        <begin position="45"/>
        <end position="66"/>
    </location>
</feature>
<feature type="compositionally biased region" description="Basic and acidic residues" evidence="7">
    <location>
        <begin position="805"/>
        <end position="819"/>
    </location>
</feature>
<dbReference type="VEuPathDB" id="FungiDB:PMAA_010280"/>
<protein>
    <submittedName>
        <fullName evidence="10">Integral membrane protein</fullName>
    </submittedName>
</protein>
<feature type="compositionally biased region" description="Polar residues" evidence="7">
    <location>
        <begin position="969"/>
        <end position="979"/>
    </location>
</feature>
<comment type="subcellular location">
    <subcellularLocation>
        <location evidence="1">Membrane</location>
        <topology evidence="1">Multi-pass membrane protein</topology>
    </subcellularLocation>
</comment>
<feature type="transmembrane region" description="Helical" evidence="8">
    <location>
        <begin position="582"/>
        <end position="604"/>
    </location>
</feature>
<dbReference type="Pfam" id="PF14558">
    <property type="entry name" value="TRP_N"/>
    <property type="match status" value="1"/>
</dbReference>
<feature type="region of interest" description="Disordered" evidence="7">
    <location>
        <begin position="840"/>
        <end position="862"/>
    </location>
</feature>
<name>B6QUU1_TALMQ</name>
<gene>
    <name evidence="10" type="ORF">PMAA_010280</name>
</gene>
<accession>B6QUU1</accession>
<comment type="similarity">
    <text evidence="2">Belongs to the transient receptor potential (TRP) ion channel family.</text>
</comment>
<dbReference type="STRING" id="441960.B6QUU1"/>
<feature type="compositionally biased region" description="Polar residues" evidence="7">
    <location>
        <begin position="1053"/>
        <end position="1063"/>
    </location>
</feature>
<dbReference type="GO" id="GO:0055085">
    <property type="term" value="P:transmembrane transport"/>
    <property type="evidence" value="ECO:0007669"/>
    <property type="project" value="TreeGrafter"/>
</dbReference>
<feature type="region of interest" description="Disordered" evidence="7">
    <location>
        <begin position="746"/>
        <end position="819"/>
    </location>
</feature>
<feature type="compositionally biased region" description="Polar residues" evidence="7">
    <location>
        <begin position="924"/>
        <end position="934"/>
    </location>
</feature>
<proteinExistence type="inferred from homology"/>
<dbReference type="Pfam" id="PF06011">
    <property type="entry name" value="TRP"/>
    <property type="match status" value="1"/>
</dbReference>
<dbReference type="InterPro" id="IPR032800">
    <property type="entry name" value="TRP_N"/>
</dbReference>
<evidence type="ECO:0000256" key="7">
    <source>
        <dbReference type="SAM" id="MobiDB-lite"/>
    </source>
</evidence>
<dbReference type="PANTHER" id="PTHR31145">
    <property type="entry name" value="INTEGRAL MEMBRANE PROTEIN (AFU_ORTHOLOGUE AFUA_7G01610)"/>
    <property type="match status" value="1"/>
</dbReference>
<dbReference type="HOGENOM" id="CLU_004278_0_0_1"/>
<evidence type="ECO:0000313" key="11">
    <source>
        <dbReference type="Proteomes" id="UP000001294"/>
    </source>
</evidence>
<sequence>MDVDANRRHHRRNSGSPRCFDGVQGNDEIMDKLQRRRLTIRNTRSPWCMIVFFMILFLAGSTKAAFINFDNCLETNIVNDPSHLQFVPKFFSVVYDPAPGPNPLDIVIYGNVTGDGEIVDIVDNNGNKTYTTLFTTLDVLTFTPYEHPTEFCQNVTQGTCPLGPVFNVNGSDPSQLRAFTVQHELGTSFQLASLVATLRIKSGDPAGTDLGCVSGIITPDLGATLKGTFTFLPLLVLVLLTLANIIASTYSPWGSTNIFRWTSNYGRDEDLLRLVTPGFADCLQYIQFIVLTGALSLSYPGYYQPVVSSGAWSILMFNHSFASPGGGIDPVVDGIYVVNGTHGLDRLRQYIGLESIRDVWPGSIIWLLVILSAVTVLTQIAFGFQWIYHRMARVLEEDLRSKNVPFTIGNTIRITFNFFLLPTVSLALYQLVIAGHSTAYVVALAVILIVALLLFALWMIRLIISARPRAYLFDDLSTVLLYGPLYNTYRDDVAPFALVPIFITFLRAIAIGALQPSGVAQVVLLAICEVAMILLLVAFRPYASPTSMNLYQLVFSFVRFLVVLLSVAFVPSLGISEQTKGWIGYAILVLHGGMLVFGFFLNALQTLIEVIARLAGAGGAEGGATRGGLTKVFGVRQLSRRNPRSSTRQSMASEAAMLVNMDERSSAQFGGSRARSISGSSAMLLNRQAISDGRISIAYDAGSAHGGPHSRTNSGMYTPTTPGAASSAFSHPAGYLPMGTPKSGSVIGFKSEATDPYYRPPRPRTTTVDTQQSGGDSRAQGASGSDTEDVALESAGQPLPAHLGTARDDVDLDDGRPNRKDYAVREVDFYYRVRGPALSHTGTRKLKTGPADPTGPVSSASGWFRRLLGGKTKEQGKGFEVIRSARAPPTGMFPPAEDQEYHEPYRDEPESQSPDETGEVGHTRNASGVTTTSYHDSDGTEEEKGEQMESFRLPPIDVSGSIELPSRAGSRNSTLSNRPSLPRKSSKRHGPQDSVDEGTPALLPIPGSPDSAAHSHGRIPSSDLLQPSGESGARLPFAPSEAGSKTSQERHGSTASTSSTIQRVPSAEPGRPSGMGYVAHHRAGASIHQLDSEHPLTGSTAELVEQTTDSESSHSQRTTT</sequence>
<evidence type="ECO:0000256" key="4">
    <source>
        <dbReference type="ARBA" id="ARBA00022729"/>
    </source>
</evidence>
<keyword evidence="5 8" id="KW-1133">Transmembrane helix</keyword>
<feature type="transmembrane region" description="Helical" evidence="8">
    <location>
        <begin position="231"/>
        <end position="250"/>
    </location>
</feature>
<organism evidence="10 11">
    <name type="scientific">Talaromyces marneffei (strain ATCC 18224 / CBS 334.59 / QM 7333)</name>
    <name type="common">Penicillium marneffei</name>
    <dbReference type="NCBI Taxonomy" id="441960"/>
    <lineage>
        <taxon>Eukaryota</taxon>
        <taxon>Fungi</taxon>
        <taxon>Dikarya</taxon>
        <taxon>Ascomycota</taxon>
        <taxon>Pezizomycotina</taxon>
        <taxon>Eurotiomycetes</taxon>
        <taxon>Eurotiomycetidae</taxon>
        <taxon>Eurotiales</taxon>
        <taxon>Trichocomaceae</taxon>
        <taxon>Talaromyces</taxon>
        <taxon>Talaromyces sect. Talaromyces</taxon>
    </lineage>
</organism>
<reference evidence="11" key="1">
    <citation type="journal article" date="2015" name="Genome Announc.">
        <title>Genome sequence of the AIDS-associated pathogen Penicillium marneffei (ATCC18224) and its near taxonomic relative Talaromyces stipitatus (ATCC10500).</title>
        <authorList>
            <person name="Nierman W.C."/>
            <person name="Fedorova-Abrams N.D."/>
            <person name="Andrianopoulos A."/>
        </authorList>
    </citation>
    <scope>NUCLEOTIDE SEQUENCE [LARGE SCALE GENOMIC DNA]</scope>
    <source>
        <strain evidence="11">ATCC 18224 / CBS 334.59 / QM 7333</strain>
    </source>
</reference>